<dbReference type="InterPro" id="IPR036278">
    <property type="entry name" value="Sialidase_sf"/>
</dbReference>
<dbReference type="InterPro" id="IPR031778">
    <property type="entry name" value="Sortilin_N"/>
</dbReference>
<dbReference type="AlphaFoldDB" id="A0A381PPP8"/>
<dbReference type="InterPro" id="IPR015943">
    <property type="entry name" value="WD40/YVTN_repeat-like_dom_sf"/>
</dbReference>
<evidence type="ECO:0000313" key="4">
    <source>
        <dbReference type="EMBL" id="SUZ68077.1"/>
    </source>
</evidence>
<dbReference type="InterPro" id="IPR052025">
    <property type="entry name" value="Xyloglucanase_GH74"/>
</dbReference>
<evidence type="ECO:0000256" key="2">
    <source>
        <dbReference type="SAM" id="MobiDB-lite"/>
    </source>
</evidence>
<dbReference type="Gene3D" id="2.130.10.10">
    <property type="entry name" value="YVTN repeat-like/Quinoprotein amine dehydrogenase"/>
    <property type="match status" value="4"/>
</dbReference>
<gene>
    <name evidence="4" type="ORF">METZ01_LOCUS20931</name>
</gene>
<reference evidence="4" key="1">
    <citation type="submission" date="2018-05" db="EMBL/GenBank/DDBJ databases">
        <authorList>
            <person name="Lanie J.A."/>
            <person name="Ng W.-L."/>
            <person name="Kazmierczak K.M."/>
            <person name="Andrzejewski T.M."/>
            <person name="Davidsen T.M."/>
            <person name="Wayne K.J."/>
            <person name="Tettelin H."/>
            <person name="Glass J.I."/>
            <person name="Rusch D."/>
            <person name="Podicherti R."/>
            <person name="Tsui H.-C.T."/>
            <person name="Winkler M.E."/>
        </authorList>
    </citation>
    <scope>NUCLEOTIDE SEQUENCE</scope>
</reference>
<dbReference type="GO" id="GO:0010411">
    <property type="term" value="P:xyloglucan metabolic process"/>
    <property type="evidence" value="ECO:0007669"/>
    <property type="project" value="TreeGrafter"/>
</dbReference>
<protein>
    <recommendedName>
        <fullName evidence="3">Sortilin N-terminal domain-containing protein</fullName>
    </recommendedName>
</protein>
<organism evidence="4">
    <name type="scientific">marine metagenome</name>
    <dbReference type="NCBI Taxonomy" id="408172"/>
    <lineage>
        <taxon>unclassified sequences</taxon>
        <taxon>metagenomes</taxon>
        <taxon>ecological metagenomes</taxon>
    </lineage>
</organism>
<keyword evidence="1" id="KW-0677">Repeat</keyword>
<feature type="domain" description="Sortilin N-terminal" evidence="3">
    <location>
        <begin position="111"/>
        <end position="236"/>
    </location>
</feature>
<dbReference type="PANTHER" id="PTHR43739">
    <property type="entry name" value="XYLOGLUCANASE (EUROFUNG)"/>
    <property type="match status" value="1"/>
</dbReference>
<proteinExistence type="predicted"/>
<dbReference type="EMBL" id="UINC01001029">
    <property type="protein sequence ID" value="SUZ68077.1"/>
    <property type="molecule type" value="Genomic_DNA"/>
</dbReference>
<dbReference type="PANTHER" id="PTHR43739:SF5">
    <property type="entry name" value="EXO-ALPHA-SIALIDASE"/>
    <property type="match status" value="1"/>
</dbReference>
<evidence type="ECO:0000259" key="3">
    <source>
        <dbReference type="Pfam" id="PF15902"/>
    </source>
</evidence>
<dbReference type="CDD" id="cd15482">
    <property type="entry name" value="Sialidase_non-viral"/>
    <property type="match status" value="2"/>
</dbReference>
<evidence type="ECO:0000256" key="1">
    <source>
        <dbReference type="ARBA" id="ARBA00022737"/>
    </source>
</evidence>
<feature type="region of interest" description="Disordered" evidence="2">
    <location>
        <begin position="829"/>
        <end position="856"/>
    </location>
</feature>
<feature type="compositionally biased region" description="Basic and acidic residues" evidence="2">
    <location>
        <begin position="829"/>
        <end position="851"/>
    </location>
</feature>
<name>A0A381PPP8_9ZZZZ</name>
<dbReference type="Pfam" id="PF15902">
    <property type="entry name" value="Sortilin-Vps10"/>
    <property type="match status" value="1"/>
</dbReference>
<accession>A0A381PPP8</accession>
<dbReference type="SUPFAM" id="SSF110296">
    <property type="entry name" value="Oligoxyloglucan reducing end-specific cellobiohydrolase"/>
    <property type="match status" value="1"/>
</dbReference>
<sequence length="1088" mass="120616">MKNSVSKSSGTPASISHLDTLRWRSIGPSRGGRVVAVAGDPINSQVFYFGAVAGGIWKTVDGGTYWENVSDGFLNSAAVGALTVAPSDNNVIYAGMGESTIRIDVSFGDGIYKSTDAGKTWKNIGLQNTRHVSEIRVHPENPDLLYVSAFGDAFGPNKDRGIYRSVDGGENWEQILFRSEKAGAIDLSMDPNNPRILYASFWEAYRNFWSMNSGGKDSSLYRSTDGGDSWTEITNNPGLPKGTKGKIGVCISQAKSERIWAIIEAEDAGLYRSDNGGESWVKTSGNRDLIHRPWYYCHVFADPQHADTVYITNLQMWKSTDGGTNFSEITTPHGDNHDLWIDPNNAQRMVQGNDGGACVSYNGGETWSTIYNQLTAQFYRIDIDNEFPYRVYATQQDNTSISVPSASAYGAITLQESTFPGTGESGFIAVKPDDSDIVYIGAVGSSPGGEGALQHYNHKTEQLRLVNIWPEEKYGWAPKDLKYRFSWTFPIAFSPHDSGIVYACGNHVFRTNNEGHSWESISPDLTRADENKLNVSGGLTIDSSGAEHYACISTFVESPHQSGIFWTGSDDGLVHTSRDGGKNWQNITPPNLPEWSYIFCIEASGHDPETIFLSATRYKLNDYRPLLYKSTDGGKKWSSINGDYPETEISRVIREDPTCPGLLFVGSETGIFMSTNSGKNWQKLGGNFPVVPVYDMKIKQDDLVVGTHGRSFWILDDLTPLRKFARKTSGKKKKGSGGVQFFPPRTTFRRTLNWSVNLFLGDGKNYSPDFGMPGTHYEETTPEGEKRFRYLDMGENPPEGVIVNYFLESEPQEPLELVILDAGGEEIERFTSKKSATDPKDIESKDEDEKPSLPAKPGFNRFVWNMRYPGPEVKIDKALEKPAYKPLGRGEGSPAGGPVAPPGNYQVQMKTGTAEITHSFEITKDPRLKTSAKDFALQFELWSKITNRVSATNSAINKVRKINLQITELLGREIFTRAAPEKSLTAVRKATESLMNKLSQIENQLTQNQYETPSDRLRHPTMLKQRMEALVSVVSISDAAPPQQAYGVYEDLSSKIDDQLALLSKLEKQDLPRVNKQIEQAGIPKLQA</sequence>
<dbReference type="SUPFAM" id="SSF50939">
    <property type="entry name" value="Sialidases"/>
    <property type="match status" value="1"/>
</dbReference>